<reference evidence="1 2" key="1">
    <citation type="submission" date="2019-08" db="EMBL/GenBank/DDBJ databases">
        <title>Deep-cultivation of Planctomycetes and their phenomic and genomic characterization uncovers novel biology.</title>
        <authorList>
            <person name="Wiegand S."/>
            <person name="Jogler M."/>
            <person name="Boedeker C."/>
            <person name="Pinto D."/>
            <person name="Vollmers J."/>
            <person name="Rivas-Marin E."/>
            <person name="Kohn T."/>
            <person name="Peeters S.H."/>
            <person name="Heuer A."/>
            <person name="Rast P."/>
            <person name="Oberbeckmann S."/>
            <person name="Bunk B."/>
            <person name="Jeske O."/>
            <person name="Meyerdierks A."/>
            <person name="Storesund J.E."/>
            <person name="Kallscheuer N."/>
            <person name="Luecker S."/>
            <person name="Lage O.M."/>
            <person name="Pohl T."/>
            <person name="Merkel B.J."/>
            <person name="Hornburger P."/>
            <person name="Mueller R.-W."/>
            <person name="Bruemmer F."/>
            <person name="Labrenz M."/>
            <person name="Spormann A.M."/>
            <person name="Op den Camp H."/>
            <person name="Overmann J."/>
            <person name="Amann R."/>
            <person name="Jetten M.S.M."/>
            <person name="Mascher T."/>
            <person name="Medema M.H."/>
            <person name="Devos D.P."/>
            <person name="Kaster A.-K."/>
            <person name="Ovreas L."/>
            <person name="Rohde M."/>
            <person name="Galperin M.Y."/>
            <person name="Jogler C."/>
        </authorList>
    </citation>
    <scope>NUCLEOTIDE SEQUENCE [LARGE SCALE GENOMIC DNA]</scope>
    <source>
        <strain evidence="1 2">DSM 8797</strain>
    </source>
</reference>
<dbReference type="GeneID" id="98645396"/>
<sequence length="583" mass="66717">MPSNIELQDAIEQCGKEILETIIDAITPFSDDDVAKRMIVELRKNPETNPFLQFRLAPSIVCRSEIELYCIYMPRFGIRIELGGQEGYGFLTFRRSKLLQKALEAAYADDVTILKKPRMVEQGRYGKLADSVIRIPEKYRQICFKSPQSVNFWNVAQADLLKHYGGQPGECGIPFVTHSDYSGGMCAQACIFMLEMYHIDNLRQINGIADISYLAATSSEGDRETLSIPLRGLEPQSIYNYFKNHFKHHFSRDSQLILSVHNLPDRYRKNQNKESCGHLISTFSADLGDDPILNERILQRIEVEAYARSLIPQITLIDAELLYDARIQPPTRLPKEPDKTHPHAILVVGTKYSFDPGTGGLKEELILNDPATGPLRLLPIRDSLVECARYHDHDLPEREKKIGPPAFESLAILPQGMTRYLAPKQSVPLERTQPVKHFTTGILEDLECHLNLKQEADALQRLILIALRFPTDNETQVTYQNTRYVLAASILAKLKINLLKTGNKTILKDLYKFIDSQLERTKTELNLSDEEQRNWYWLVCLPRVKDNRIQVRLRIYDASGSNVIYKQQKIEALDSREFSLNLK</sequence>
<proteinExistence type="predicted"/>
<organism evidence="1 2">
    <name type="scientific">Gimesia maris</name>
    <dbReference type="NCBI Taxonomy" id="122"/>
    <lineage>
        <taxon>Bacteria</taxon>
        <taxon>Pseudomonadati</taxon>
        <taxon>Planctomycetota</taxon>
        <taxon>Planctomycetia</taxon>
        <taxon>Planctomycetales</taxon>
        <taxon>Planctomycetaceae</taxon>
        <taxon>Gimesia</taxon>
    </lineage>
</organism>
<keyword evidence="2" id="KW-1185">Reference proteome</keyword>
<accession>A0ABX5YGR9</accession>
<evidence type="ECO:0000313" key="2">
    <source>
        <dbReference type="Proteomes" id="UP000322887"/>
    </source>
</evidence>
<dbReference type="RefSeq" id="WP_002644323.1">
    <property type="nucleotide sequence ID" value="NZ_CAXBMG010000063.1"/>
</dbReference>
<protein>
    <submittedName>
        <fullName evidence="1">Uncharacterized protein</fullName>
    </submittedName>
</protein>
<name>A0ABX5YGR9_9PLAN</name>
<dbReference type="Proteomes" id="UP000322887">
    <property type="component" value="Chromosome"/>
</dbReference>
<evidence type="ECO:0000313" key="1">
    <source>
        <dbReference type="EMBL" id="QEG14888.1"/>
    </source>
</evidence>
<gene>
    <name evidence="1" type="ORF">GmarT_07250</name>
</gene>
<dbReference type="EMBL" id="CP042910">
    <property type="protein sequence ID" value="QEG14888.1"/>
    <property type="molecule type" value="Genomic_DNA"/>
</dbReference>